<dbReference type="InterPro" id="IPR045324">
    <property type="entry name" value="Small_multidrug_res"/>
</dbReference>
<keyword evidence="5 7" id="KW-0472">Membrane</keyword>
<evidence type="ECO:0000256" key="6">
    <source>
        <dbReference type="RuleBase" id="RU003942"/>
    </source>
</evidence>
<dbReference type="Gene3D" id="1.10.3730.20">
    <property type="match status" value="1"/>
</dbReference>
<reference evidence="8 9" key="1">
    <citation type="submission" date="2017-05" db="EMBL/GenBank/DDBJ databases">
        <title>Vagococcus spp. assemblies.</title>
        <authorList>
            <person name="Gulvik C.A."/>
        </authorList>
    </citation>
    <scope>NUCLEOTIDE SEQUENCE [LARGE SCALE GENOMIC DNA]</scope>
    <source>
        <strain evidence="8 9">SS1995</strain>
    </source>
</reference>
<keyword evidence="2" id="KW-1003">Cell membrane</keyword>
<comment type="similarity">
    <text evidence="6">Belongs to the drug/metabolite transporter (DMT) superfamily. Small multidrug resistance (SMR) (TC 2.A.7.1) family.</text>
</comment>
<evidence type="ECO:0000313" key="9">
    <source>
        <dbReference type="Proteomes" id="UP000287857"/>
    </source>
</evidence>
<keyword evidence="9" id="KW-1185">Reference proteome</keyword>
<dbReference type="GO" id="GO:0005886">
    <property type="term" value="C:plasma membrane"/>
    <property type="evidence" value="ECO:0007669"/>
    <property type="project" value="UniProtKB-SubCell"/>
</dbReference>
<dbReference type="Proteomes" id="UP000287857">
    <property type="component" value="Unassembled WGS sequence"/>
</dbReference>
<feature type="transmembrane region" description="Helical" evidence="7">
    <location>
        <begin position="31"/>
        <end position="49"/>
    </location>
</feature>
<evidence type="ECO:0000256" key="1">
    <source>
        <dbReference type="ARBA" id="ARBA00004651"/>
    </source>
</evidence>
<organism evidence="8 9">
    <name type="scientific">Vagococcus vulneris</name>
    <dbReference type="NCBI Taxonomy" id="1977869"/>
    <lineage>
        <taxon>Bacteria</taxon>
        <taxon>Bacillati</taxon>
        <taxon>Bacillota</taxon>
        <taxon>Bacilli</taxon>
        <taxon>Lactobacillales</taxon>
        <taxon>Enterococcaceae</taxon>
        <taxon>Vagococcus</taxon>
    </lineage>
</organism>
<comment type="caution">
    <text evidence="8">The sequence shown here is derived from an EMBL/GenBank/DDBJ whole genome shotgun (WGS) entry which is preliminary data.</text>
</comment>
<comment type="subcellular location">
    <subcellularLocation>
        <location evidence="1 6">Cell membrane</location>
        <topology evidence="1 6">Multi-pass membrane protein</topology>
    </subcellularLocation>
</comment>
<dbReference type="Pfam" id="PF00893">
    <property type="entry name" value="Multi_Drug_Res"/>
    <property type="match status" value="1"/>
</dbReference>
<accession>A0A430A2C5</accession>
<evidence type="ECO:0000256" key="5">
    <source>
        <dbReference type="ARBA" id="ARBA00023136"/>
    </source>
</evidence>
<sequence length="110" mass="11935">MKKEWVMIIVAAIFEVLWVIGLKYAGSPLEWIVTIAAIFLSFSLMIKAGEKIPVGTVYAVFVGLGTVGTLTVDSIFFGTPVTISKICLMLILVIGIIGLKQTTQLKESND</sequence>
<dbReference type="OrthoDB" id="2168659at2"/>
<feature type="transmembrane region" description="Helical" evidence="7">
    <location>
        <begin position="5"/>
        <end position="25"/>
    </location>
</feature>
<dbReference type="SUPFAM" id="SSF103481">
    <property type="entry name" value="Multidrug resistance efflux transporter EmrE"/>
    <property type="match status" value="1"/>
</dbReference>
<dbReference type="GO" id="GO:0022857">
    <property type="term" value="F:transmembrane transporter activity"/>
    <property type="evidence" value="ECO:0007669"/>
    <property type="project" value="InterPro"/>
</dbReference>
<dbReference type="PANTHER" id="PTHR30561">
    <property type="entry name" value="SMR FAMILY PROTON-DEPENDENT DRUG EFFLUX TRANSPORTER SUGE"/>
    <property type="match status" value="1"/>
</dbReference>
<dbReference type="InterPro" id="IPR000390">
    <property type="entry name" value="Small_drug/metabolite_transptr"/>
</dbReference>
<keyword evidence="4 7" id="KW-1133">Transmembrane helix</keyword>
<proteinExistence type="inferred from homology"/>
<evidence type="ECO:0000256" key="3">
    <source>
        <dbReference type="ARBA" id="ARBA00022692"/>
    </source>
</evidence>
<keyword evidence="3 6" id="KW-0812">Transmembrane</keyword>
<evidence type="ECO:0000313" key="8">
    <source>
        <dbReference type="EMBL" id="RSU00575.1"/>
    </source>
</evidence>
<gene>
    <name evidence="8" type="ORF">CBF37_00750</name>
</gene>
<dbReference type="InterPro" id="IPR037185">
    <property type="entry name" value="EmrE-like"/>
</dbReference>
<feature type="transmembrane region" description="Helical" evidence="7">
    <location>
        <begin position="56"/>
        <end position="77"/>
    </location>
</feature>
<evidence type="ECO:0000256" key="7">
    <source>
        <dbReference type="SAM" id="Phobius"/>
    </source>
</evidence>
<dbReference type="PANTHER" id="PTHR30561:SF7">
    <property type="entry name" value="GUANIDINIUM EFFLUX SYSTEM SUBUNIT GDNC-RELATED"/>
    <property type="match status" value="1"/>
</dbReference>
<dbReference type="RefSeq" id="WP_125982901.1">
    <property type="nucleotide sequence ID" value="NZ_NGJS01000001.1"/>
</dbReference>
<name>A0A430A2C5_9ENTE</name>
<evidence type="ECO:0000256" key="2">
    <source>
        <dbReference type="ARBA" id="ARBA00022475"/>
    </source>
</evidence>
<protein>
    <submittedName>
        <fullName evidence="8">QacE family quaternary ammonium compound efflux SMR transporter</fullName>
    </submittedName>
</protein>
<dbReference type="EMBL" id="NGJS01000001">
    <property type="protein sequence ID" value="RSU00575.1"/>
    <property type="molecule type" value="Genomic_DNA"/>
</dbReference>
<evidence type="ECO:0000256" key="4">
    <source>
        <dbReference type="ARBA" id="ARBA00022989"/>
    </source>
</evidence>
<dbReference type="AlphaFoldDB" id="A0A430A2C5"/>
<feature type="transmembrane region" description="Helical" evidence="7">
    <location>
        <begin position="83"/>
        <end position="99"/>
    </location>
</feature>